<reference evidence="2 4" key="2">
    <citation type="journal article" date="2017" name="Front. Plant Sci.">
        <title>Gene Classification and Mining of Molecular Markers Useful in Red Clover (Trifolium pratense) Breeding.</title>
        <authorList>
            <person name="Istvanek J."/>
            <person name="Dluhosova J."/>
            <person name="Dluhos P."/>
            <person name="Patkova L."/>
            <person name="Nedelnik J."/>
            <person name="Repkova J."/>
        </authorList>
    </citation>
    <scope>NUCLEOTIDE SEQUENCE [LARGE SCALE GENOMIC DNA]</scope>
    <source>
        <strain evidence="4">cv. Tatra</strain>
        <tissue evidence="2">Young leaves</tissue>
    </source>
</reference>
<organism evidence="2 4">
    <name type="scientific">Trifolium pratense</name>
    <name type="common">Red clover</name>
    <dbReference type="NCBI Taxonomy" id="57577"/>
    <lineage>
        <taxon>Eukaryota</taxon>
        <taxon>Viridiplantae</taxon>
        <taxon>Streptophyta</taxon>
        <taxon>Embryophyta</taxon>
        <taxon>Tracheophyta</taxon>
        <taxon>Spermatophyta</taxon>
        <taxon>Magnoliopsida</taxon>
        <taxon>eudicotyledons</taxon>
        <taxon>Gunneridae</taxon>
        <taxon>Pentapetalae</taxon>
        <taxon>rosids</taxon>
        <taxon>fabids</taxon>
        <taxon>Fabales</taxon>
        <taxon>Fabaceae</taxon>
        <taxon>Papilionoideae</taxon>
        <taxon>50 kb inversion clade</taxon>
        <taxon>NPAAA clade</taxon>
        <taxon>Hologalegina</taxon>
        <taxon>IRL clade</taxon>
        <taxon>Trifolieae</taxon>
        <taxon>Trifolium</taxon>
    </lineage>
</organism>
<evidence type="ECO:0000313" key="1">
    <source>
        <dbReference type="EMBL" id="PNX93538.1"/>
    </source>
</evidence>
<evidence type="ECO:0000313" key="2">
    <source>
        <dbReference type="EMBL" id="PNX93843.1"/>
    </source>
</evidence>
<sequence>GKSEEYLHHDNNITWIKRKKLDLNEVEAQQCAQGSAAMASVVWAKPVNASLKCNIDTACYAEQNAYCVGACIHDKDGRFMQVFMKKSDGKSFIAEAEAKGLLDVLHWQHESDRITRPILLELTACKWCKQFNQGGRIIPSLELSLNCVVV</sequence>
<comment type="caution">
    <text evidence="2">The sequence shown here is derived from an EMBL/GenBank/DDBJ whole genome shotgun (WGS) entry which is preliminary data.</text>
</comment>
<dbReference type="EMBL" id="ASHM01011603">
    <property type="protein sequence ID" value="PNX93538.1"/>
    <property type="molecule type" value="Genomic_DNA"/>
</dbReference>
<protein>
    <recommendedName>
        <fullName evidence="5">Cytochrome p450</fullName>
    </recommendedName>
</protein>
<gene>
    <name evidence="3" type="ORF">L195_g002429</name>
    <name evidence="1" type="ORF">L195_g016693</name>
    <name evidence="2" type="ORF">L195_g017005</name>
</gene>
<name>A0A2K3MSQ9_TRIPR</name>
<evidence type="ECO:0008006" key="5">
    <source>
        <dbReference type="Google" id="ProtNLM"/>
    </source>
</evidence>
<dbReference type="AlphaFoldDB" id="A0A2K3MSQ9"/>
<evidence type="ECO:0000313" key="3">
    <source>
        <dbReference type="EMBL" id="PNY05967.1"/>
    </source>
</evidence>
<reference evidence="2 4" key="1">
    <citation type="journal article" date="2014" name="Am. J. Bot.">
        <title>Genome assembly and annotation for red clover (Trifolium pratense; Fabaceae).</title>
        <authorList>
            <person name="Istvanek J."/>
            <person name="Jaros M."/>
            <person name="Krenek A."/>
            <person name="Repkova J."/>
        </authorList>
    </citation>
    <scope>NUCLEOTIDE SEQUENCE [LARGE SCALE GENOMIC DNA]</scope>
    <source>
        <strain evidence="4">cv. Tatra</strain>
        <tissue evidence="2">Young leaves</tissue>
    </source>
</reference>
<proteinExistence type="predicted"/>
<dbReference type="EMBL" id="ASHM01011895">
    <property type="protein sequence ID" value="PNX93843.1"/>
    <property type="molecule type" value="Genomic_DNA"/>
</dbReference>
<feature type="non-terminal residue" evidence="2">
    <location>
        <position position="1"/>
    </location>
</feature>
<dbReference type="EMBL" id="ASHM01001068">
    <property type="protein sequence ID" value="PNY05967.1"/>
    <property type="molecule type" value="Genomic_DNA"/>
</dbReference>
<dbReference type="Proteomes" id="UP000236291">
    <property type="component" value="Unassembled WGS sequence"/>
</dbReference>
<accession>A0A2K3MSQ9</accession>
<evidence type="ECO:0000313" key="4">
    <source>
        <dbReference type="Proteomes" id="UP000236291"/>
    </source>
</evidence>